<dbReference type="PROSITE" id="PS51257">
    <property type="entry name" value="PROKAR_LIPOPROTEIN"/>
    <property type="match status" value="1"/>
</dbReference>
<evidence type="ECO:0000259" key="6">
    <source>
        <dbReference type="Pfam" id="PF07980"/>
    </source>
</evidence>
<organism evidence="8 9">
    <name type="scientific">Sphingobacterium oryzagri</name>
    <dbReference type="NCBI Taxonomy" id="3025669"/>
    <lineage>
        <taxon>Bacteria</taxon>
        <taxon>Pseudomonadati</taxon>
        <taxon>Bacteroidota</taxon>
        <taxon>Sphingobacteriia</taxon>
        <taxon>Sphingobacteriales</taxon>
        <taxon>Sphingobacteriaceae</taxon>
        <taxon>Sphingobacterium</taxon>
    </lineage>
</organism>
<dbReference type="InterPro" id="IPR012944">
    <property type="entry name" value="SusD_RagB_dom"/>
</dbReference>
<dbReference type="RefSeq" id="WP_274267797.1">
    <property type="nucleotide sequence ID" value="NZ_CP117880.1"/>
</dbReference>
<gene>
    <name evidence="8" type="ORF">PQ465_01520</name>
</gene>
<sequence length="674" mass="75668">MKIIRKITREILLATLAISLLAGCKDDFLEEKRDLTGINEEVFENESTAKAYVDYIYGLFQPGANSSNSLYWSLVVNGDNLTRTTEEIAGQTDINRPWTNIAYHQAHALPYFGSRMSSSIANNTWTRIRQINIFLAEIDKHGLTEEVTAPLKGQLYFWRAFQYFDLLRLYGGVPLVLEPQDPVGSSGENLEVPRSSSSETLAQIILDLEEAMSLLPGSWDSGNWGRITSGAAAALKGRVLLTWASPLFNRNDDQARWQQAYDANLAAKTLLEANGFGLFRTGNLANAEAWGNMWFTEVNNPEAVIVYGFNNSTTDEVGKNNRWEYATRSTATSGNGAISPTKQMVDAFPMKDGRYPENSNYPYDAKKFYKNRDPRFYKTFVYNGAVWPYRENPNFVQWTYRWYNSGGNINGTPNQTTETLGANGSGIYLAKATNPNASNVDNFSISGTDVMELRFAEVLLNLAESAIGIGQLSEGTALMMSVRERAGVENLDGSYGLAAIAGRDQLFKAVLDERRVEFAYEGKRFWDLRRWMLFDEASPTVIRLGMQAQALNGTRRTGYFIIAKNNNGARYQGGSDPFLAPANGNAPVINRQPESYPDGITNFEQYVDYLYDNYFEIVEKDDLDPTNPTDWVFSWYDPYYFFGLSQTIMNSSPYLEQTKGWDGLNGAGNFDPLL</sequence>
<evidence type="ECO:0000313" key="9">
    <source>
        <dbReference type="Proteomes" id="UP001221558"/>
    </source>
</evidence>
<reference evidence="8 9" key="1">
    <citation type="submission" date="2023-02" db="EMBL/GenBank/DDBJ databases">
        <title>Genome sequence of Sphingobacterium sp. KACC 22765.</title>
        <authorList>
            <person name="Kim S."/>
            <person name="Heo J."/>
            <person name="Kwon S.-W."/>
        </authorList>
    </citation>
    <scope>NUCLEOTIDE SEQUENCE [LARGE SCALE GENOMIC DNA]</scope>
    <source>
        <strain evidence="8 9">KACC 22765</strain>
    </source>
</reference>
<proteinExistence type="inferred from homology"/>
<dbReference type="InterPro" id="IPR011990">
    <property type="entry name" value="TPR-like_helical_dom_sf"/>
</dbReference>
<feature type="domain" description="SusD-like N-terminal" evidence="7">
    <location>
        <begin position="122"/>
        <end position="241"/>
    </location>
</feature>
<keyword evidence="4" id="KW-0472">Membrane</keyword>
<keyword evidence="9" id="KW-1185">Reference proteome</keyword>
<feature type="domain" description="RagB/SusD" evidence="6">
    <location>
        <begin position="311"/>
        <end position="661"/>
    </location>
</feature>
<evidence type="ECO:0000256" key="4">
    <source>
        <dbReference type="ARBA" id="ARBA00023136"/>
    </source>
</evidence>
<evidence type="ECO:0000256" key="3">
    <source>
        <dbReference type="ARBA" id="ARBA00022729"/>
    </source>
</evidence>
<comment type="subcellular location">
    <subcellularLocation>
        <location evidence="1">Cell outer membrane</location>
    </subcellularLocation>
</comment>
<dbReference type="Gene3D" id="1.25.40.390">
    <property type="match status" value="1"/>
</dbReference>
<name>A0ABY7WKF6_9SPHI</name>
<accession>A0ABY7WKF6</accession>
<dbReference type="EMBL" id="CP117880">
    <property type="protein sequence ID" value="WDF69069.1"/>
    <property type="molecule type" value="Genomic_DNA"/>
</dbReference>
<evidence type="ECO:0000256" key="2">
    <source>
        <dbReference type="ARBA" id="ARBA00006275"/>
    </source>
</evidence>
<evidence type="ECO:0000256" key="5">
    <source>
        <dbReference type="ARBA" id="ARBA00023237"/>
    </source>
</evidence>
<protein>
    <submittedName>
        <fullName evidence="8">RagB/SusD family nutrient uptake outer membrane protein</fullName>
    </submittedName>
</protein>
<keyword evidence="5" id="KW-0998">Cell outer membrane</keyword>
<keyword evidence="3" id="KW-0732">Signal</keyword>
<evidence type="ECO:0000256" key="1">
    <source>
        <dbReference type="ARBA" id="ARBA00004442"/>
    </source>
</evidence>
<dbReference type="Proteomes" id="UP001221558">
    <property type="component" value="Chromosome"/>
</dbReference>
<dbReference type="InterPro" id="IPR033985">
    <property type="entry name" value="SusD-like_N"/>
</dbReference>
<evidence type="ECO:0000313" key="8">
    <source>
        <dbReference type="EMBL" id="WDF69069.1"/>
    </source>
</evidence>
<dbReference type="Pfam" id="PF14322">
    <property type="entry name" value="SusD-like_3"/>
    <property type="match status" value="1"/>
</dbReference>
<dbReference type="SUPFAM" id="SSF48452">
    <property type="entry name" value="TPR-like"/>
    <property type="match status" value="1"/>
</dbReference>
<comment type="similarity">
    <text evidence="2">Belongs to the SusD family.</text>
</comment>
<dbReference type="Pfam" id="PF07980">
    <property type="entry name" value="SusD_RagB"/>
    <property type="match status" value="1"/>
</dbReference>
<evidence type="ECO:0000259" key="7">
    <source>
        <dbReference type="Pfam" id="PF14322"/>
    </source>
</evidence>